<feature type="region of interest" description="Disordered" evidence="1">
    <location>
        <begin position="1"/>
        <end position="27"/>
    </location>
</feature>
<feature type="transmembrane region" description="Helical" evidence="2">
    <location>
        <begin position="81"/>
        <end position="101"/>
    </location>
</feature>
<evidence type="ECO:0000256" key="2">
    <source>
        <dbReference type="SAM" id="Phobius"/>
    </source>
</evidence>
<sequence>MNRKKERDQCSKQADRHAEAPGDVHLGPRDFRATLHLKRGHQATFAIDIKITFCGPMRESARMFSCRNSEARRFWAQYDQLIAAQSSVVFCCVATCIVGFSEISDQRFFRLMYSINICRSMMALVERKNIVHERLVEHGIELDADQGAVAAWAFMSRHGISQEVILRVLSGAPLRRQAFSSRVVQAVTLGAKAVACESRLLASATA</sequence>
<name>A0ABW0L0E2_9BURK</name>
<protein>
    <submittedName>
        <fullName evidence="3">Uncharacterized protein</fullName>
    </submittedName>
</protein>
<keyword evidence="2" id="KW-1133">Transmembrane helix</keyword>
<keyword evidence="2" id="KW-0812">Transmembrane</keyword>
<evidence type="ECO:0000256" key="1">
    <source>
        <dbReference type="SAM" id="MobiDB-lite"/>
    </source>
</evidence>
<organism evidence="3 4">
    <name type="scientific">Massilia niabensis</name>
    <dbReference type="NCBI Taxonomy" id="544910"/>
    <lineage>
        <taxon>Bacteria</taxon>
        <taxon>Pseudomonadati</taxon>
        <taxon>Pseudomonadota</taxon>
        <taxon>Betaproteobacteria</taxon>
        <taxon>Burkholderiales</taxon>
        <taxon>Oxalobacteraceae</taxon>
        <taxon>Telluria group</taxon>
        <taxon>Massilia</taxon>
    </lineage>
</organism>
<evidence type="ECO:0000313" key="4">
    <source>
        <dbReference type="Proteomes" id="UP001596050"/>
    </source>
</evidence>
<reference evidence="4" key="1">
    <citation type="journal article" date="2019" name="Int. J. Syst. Evol. Microbiol.">
        <title>The Global Catalogue of Microorganisms (GCM) 10K type strain sequencing project: providing services to taxonomists for standard genome sequencing and annotation.</title>
        <authorList>
            <consortium name="The Broad Institute Genomics Platform"/>
            <consortium name="The Broad Institute Genome Sequencing Center for Infectious Disease"/>
            <person name="Wu L."/>
            <person name="Ma J."/>
        </authorList>
    </citation>
    <scope>NUCLEOTIDE SEQUENCE [LARGE SCALE GENOMIC DNA]</scope>
    <source>
        <strain evidence="4">KACC 12649</strain>
    </source>
</reference>
<accession>A0ABW0L0E2</accession>
<comment type="caution">
    <text evidence="3">The sequence shown here is derived from an EMBL/GenBank/DDBJ whole genome shotgun (WGS) entry which is preliminary data.</text>
</comment>
<gene>
    <name evidence="3" type="ORF">ACFPN5_05540</name>
</gene>
<dbReference type="Proteomes" id="UP001596050">
    <property type="component" value="Unassembled WGS sequence"/>
</dbReference>
<dbReference type="RefSeq" id="WP_379780964.1">
    <property type="nucleotide sequence ID" value="NZ_JBHSMU010000005.1"/>
</dbReference>
<keyword evidence="2" id="KW-0472">Membrane</keyword>
<evidence type="ECO:0000313" key="3">
    <source>
        <dbReference type="EMBL" id="MFC5459268.1"/>
    </source>
</evidence>
<keyword evidence="4" id="KW-1185">Reference proteome</keyword>
<dbReference type="EMBL" id="JBHSMU010000005">
    <property type="protein sequence ID" value="MFC5459268.1"/>
    <property type="molecule type" value="Genomic_DNA"/>
</dbReference>
<proteinExistence type="predicted"/>